<dbReference type="InterPro" id="IPR029063">
    <property type="entry name" value="SAM-dependent_MTases_sf"/>
</dbReference>
<accession>A0ABY8ELN0</accession>
<protein>
    <submittedName>
        <fullName evidence="1">Protein-histidine N-methyltransferase</fullName>
        <ecNumber evidence="1">2.1.1.85</ecNumber>
    </submittedName>
</protein>
<keyword evidence="2" id="KW-1185">Reference proteome</keyword>
<proteinExistence type="predicted"/>
<reference evidence="1 2" key="1">
    <citation type="journal article" date="2020" name="Elife">
        <title>Loss of centromere function drives karyotype evolution in closely related Malassezia species.</title>
        <authorList>
            <person name="Sankaranarayanan S.R."/>
            <person name="Ianiri G."/>
            <person name="Coelho M.A."/>
            <person name="Reza M.H."/>
            <person name="Thimmappa B.C."/>
            <person name="Ganguly P."/>
            <person name="Vadnala R.N."/>
            <person name="Sun S."/>
            <person name="Siddharthan R."/>
            <person name="Tellgren-Roth C."/>
            <person name="Dawson T.L."/>
            <person name="Heitman J."/>
            <person name="Sanyal K."/>
        </authorList>
    </citation>
    <scope>NUCLEOTIDE SEQUENCE [LARGE SCALE GENOMIC DNA]</scope>
    <source>
        <strain evidence="1">CBS14141</strain>
    </source>
</reference>
<evidence type="ECO:0000313" key="1">
    <source>
        <dbReference type="EMBL" id="WFD46451.1"/>
    </source>
</evidence>
<organism evidence="1 2">
    <name type="scientific">Malassezia furfur</name>
    <name type="common">Pityriasis versicolor infection agent</name>
    <name type="synonym">Pityrosporum furfur</name>
    <dbReference type="NCBI Taxonomy" id="55194"/>
    <lineage>
        <taxon>Eukaryota</taxon>
        <taxon>Fungi</taxon>
        <taxon>Dikarya</taxon>
        <taxon>Basidiomycota</taxon>
        <taxon>Ustilaginomycotina</taxon>
        <taxon>Malasseziomycetes</taxon>
        <taxon>Malasseziales</taxon>
        <taxon>Malasseziaceae</taxon>
        <taxon>Malassezia</taxon>
    </lineage>
</organism>
<sequence>MLVTETRPDASPHTRYAPWFTSATEWIAAGTWCRTTQLGAGLAAWCTMMWRSARNFMAFAFGFEESEEDVVPTTQSEAAPLQPARCIPESELRALLPEKLSFSPLSTAHGQEHAQLARRDLFDVRFQLLNEDKDVVDASTDLIPGVYEGGLKTWECALDLITELAERIADYRKQDASWPSGRHIAEIGCGTAVPTCYLLQTLLTTESSGPTVVDLCDYNEQVLSLVVYPNLLLAWYFSAGPGANQPVEAGELELDDALLAQFDDALRAKQIQLRFFSGGWDTLSITDDQVPRVDVLLTSETVYAVPRLPSLCDVLQQASWPTLLDTPNAGLAPRTTLCLVAAKVLYFGVGGGTQAFHIQLARHRGWSIPCRQITTGVGRVVLRVGFEP</sequence>
<dbReference type="EC" id="2.1.1.85" evidence="1"/>
<keyword evidence="1" id="KW-0489">Methyltransferase</keyword>
<dbReference type="EMBL" id="CP046234">
    <property type="protein sequence ID" value="WFD46451.1"/>
    <property type="molecule type" value="Genomic_DNA"/>
</dbReference>
<name>A0ABY8ELN0_MALFU</name>
<keyword evidence="1" id="KW-0808">Transferase</keyword>
<dbReference type="GO" id="GO:0018064">
    <property type="term" value="F:protein-L-histidine N-tele-methyltransferase activity"/>
    <property type="evidence" value="ECO:0007669"/>
    <property type="project" value="UniProtKB-EC"/>
</dbReference>
<dbReference type="GO" id="GO:0032259">
    <property type="term" value="P:methylation"/>
    <property type="evidence" value="ECO:0007669"/>
    <property type="project" value="UniProtKB-KW"/>
</dbReference>
<gene>
    <name evidence="1" type="ORF">GLX27_001086</name>
</gene>
<evidence type="ECO:0000313" key="2">
    <source>
        <dbReference type="Proteomes" id="UP000818624"/>
    </source>
</evidence>
<dbReference type="Gene3D" id="3.40.50.150">
    <property type="entry name" value="Vaccinia Virus protein VP39"/>
    <property type="match status" value="1"/>
</dbReference>
<dbReference type="Proteomes" id="UP000818624">
    <property type="component" value="Chromosome 1"/>
</dbReference>